<evidence type="ECO:0000313" key="3">
    <source>
        <dbReference type="Proteomes" id="UP000286931"/>
    </source>
</evidence>
<evidence type="ECO:0000256" key="1">
    <source>
        <dbReference type="SAM" id="MobiDB-lite"/>
    </source>
</evidence>
<dbReference type="Proteomes" id="UP000286931">
    <property type="component" value="Unassembled WGS sequence"/>
</dbReference>
<feature type="region of interest" description="Disordered" evidence="1">
    <location>
        <begin position="31"/>
        <end position="51"/>
    </location>
</feature>
<dbReference type="RefSeq" id="WP_126640594.1">
    <property type="nucleotide sequence ID" value="NZ_BIFH01000029.1"/>
</dbReference>
<gene>
    <name evidence="2" type="ORF">EHYA_06419</name>
</gene>
<evidence type="ECO:0000313" key="2">
    <source>
        <dbReference type="EMBL" id="GCD98708.1"/>
    </source>
</evidence>
<dbReference type="AlphaFoldDB" id="A0A401YVQ7"/>
<evidence type="ECO:0008006" key="4">
    <source>
        <dbReference type="Google" id="ProtNLM"/>
    </source>
</evidence>
<reference evidence="2 3" key="1">
    <citation type="submission" date="2018-12" db="EMBL/GenBank/DDBJ databases">
        <title>Draft genome sequence of Embleya hyalina NBRC 13850T.</title>
        <authorList>
            <person name="Komaki H."/>
            <person name="Hosoyama A."/>
            <person name="Kimura A."/>
            <person name="Ichikawa N."/>
            <person name="Tamura T."/>
        </authorList>
    </citation>
    <scope>NUCLEOTIDE SEQUENCE [LARGE SCALE GENOMIC DNA]</scope>
    <source>
        <strain evidence="2 3">NBRC 13850</strain>
    </source>
</reference>
<dbReference type="OrthoDB" id="5244818at2"/>
<feature type="region of interest" description="Disordered" evidence="1">
    <location>
        <begin position="63"/>
        <end position="171"/>
    </location>
</feature>
<proteinExistence type="predicted"/>
<organism evidence="2 3">
    <name type="scientific">Embleya hyalina</name>
    <dbReference type="NCBI Taxonomy" id="516124"/>
    <lineage>
        <taxon>Bacteria</taxon>
        <taxon>Bacillati</taxon>
        <taxon>Actinomycetota</taxon>
        <taxon>Actinomycetes</taxon>
        <taxon>Kitasatosporales</taxon>
        <taxon>Streptomycetaceae</taxon>
        <taxon>Embleya</taxon>
    </lineage>
</organism>
<sequence length="198" mass="19703">MTRYPGRPAWTTAVVPVAASALVLLLAGCGGSGGRSTSVAGPSSAPSAGADATKAYTDCLRANGVTVPTGRPGGGARPSGRPDGTARPSDRPSRPAGERPSGFPGRPRATDPALRKAEETCATLRPSRTPGGRGTAAPNGGPNDSGTRAFASCLHDHHVDLPPGGPSALDRTDPAVVEALKTCEALLPTTNPSPPASS</sequence>
<comment type="caution">
    <text evidence="2">The sequence shown here is derived from an EMBL/GenBank/DDBJ whole genome shotgun (WGS) entry which is preliminary data.</text>
</comment>
<feature type="compositionally biased region" description="Low complexity" evidence="1">
    <location>
        <begin position="35"/>
        <end position="51"/>
    </location>
</feature>
<dbReference type="EMBL" id="BIFH01000029">
    <property type="protein sequence ID" value="GCD98708.1"/>
    <property type="molecule type" value="Genomic_DNA"/>
</dbReference>
<accession>A0A401YVQ7</accession>
<keyword evidence="3" id="KW-1185">Reference proteome</keyword>
<feature type="compositionally biased region" description="Basic and acidic residues" evidence="1">
    <location>
        <begin position="88"/>
        <end position="97"/>
    </location>
</feature>
<dbReference type="PROSITE" id="PS51257">
    <property type="entry name" value="PROKAR_LIPOPROTEIN"/>
    <property type="match status" value="1"/>
</dbReference>
<protein>
    <recommendedName>
        <fullName evidence="4">Lipoprotein</fullName>
    </recommendedName>
</protein>
<name>A0A401YVQ7_9ACTN</name>